<name>A0A1G5KJZ8_9FLAO</name>
<proteinExistence type="predicted"/>
<dbReference type="Proteomes" id="UP000199354">
    <property type="component" value="Unassembled WGS sequence"/>
</dbReference>
<sequence length="100" mass="11819">MLLPIILRKHKCMICSKQSYISELLELNGLKMILLRKLDIMLTQHFLGRMQSQKFYLIQNYQYLHKQVIESKLLQLANKAFSQFRKNPYVLLFAVSATCP</sequence>
<gene>
    <name evidence="1" type="ORF">SAMN02927903_03340</name>
</gene>
<reference evidence="1 2" key="1">
    <citation type="submission" date="2016-10" db="EMBL/GenBank/DDBJ databases">
        <authorList>
            <person name="de Groot N.N."/>
        </authorList>
    </citation>
    <scope>NUCLEOTIDE SEQUENCE [LARGE SCALE GENOMIC DNA]</scope>
    <source>
        <strain evidence="1 2">CGMCC 1.7031</strain>
    </source>
</reference>
<keyword evidence="2" id="KW-1185">Reference proteome</keyword>
<evidence type="ECO:0000313" key="1">
    <source>
        <dbReference type="EMBL" id="SCZ00694.1"/>
    </source>
</evidence>
<evidence type="ECO:0000313" key="2">
    <source>
        <dbReference type="Proteomes" id="UP000199354"/>
    </source>
</evidence>
<accession>A0A1G5KJZ8</accession>
<protein>
    <submittedName>
        <fullName evidence="1">Uncharacterized protein</fullName>
    </submittedName>
</protein>
<dbReference type="AlphaFoldDB" id="A0A1G5KJZ8"/>
<dbReference type="EMBL" id="FMVF01000045">
    <property type="protein sequence ID" value="SCZ00694.1"/>
    <property type="molecule type" value="Genomic_DNA"/>
</dbReference>
<organism evidence="1 2">
    <name type="scientific">Flavobacterium caeni</name>
    <dbReference type="NCBI Taxonomy" id="490189"/>
    <lineage>
        <taxon>Bacteria</taxon>
        <taxon>Pseudomonadati</taxon>
        <taxon>Bacteroidota</taxon>
        <taxon>Flavobacteriia</taxon>
        <taxon>Flavobacteriales</taxon>
        <taxon>Flavobacteriaceae</taxon>
        <taxon>Flavobacterium</taxon>
    </lineage>
</organism>